<evidence type="ECO:0000313" key="1">
    <source>
        <dbReference type="EMBL" id="MBE9069379.1"/>
    </source>
</evidence>
<dbReference type="EMBL" id="JADEXP010000267">
    <property type="protein sequence ID" value="MBE9069379.1"/>
    <property type="molecule type" value="Genomic_DNA"/>
</dbReference>
<organism evidence="1 2">
    <name type="scientific">Leptolyngbya cf. ectocarpi LEGE 11479</name>
    <dbReference type="NCBI Taxonomy" id="1828722"/>
    <lineage>
        <taxon>Bacteria</taxon>
        <taxon>Bacillati</taxon>
        <taxon>Cyanobacteriota</taxon>
        <taxon>Cyanophyceae</taxon>
        <taxon>Leptolyngbyales</taxon>
        <taxon>Leptolyngbyaceae</taxon>
        <taxon>Leptolyngbya group</taxon>
        <taxon>Leptolyngbya</taxon>
    </lineage>
</organism>
<comment type="caution">
    <text evidence="1">The sequence shown here is derived from an EMBL/GenBank/DDBJ whole genome shotgun (WGS) entry which is preliminary data.</text>
</comment>
<keyword evidence="2" id="KW-1185">Reference proteome</keyword>
<proteinExistence type="predicted"/>
<gene>
    <name evidence="1" type="ORF">IQ260_22295</name>
</gene>
<dbReference type="RefSeq" id="WP_193995284.1">
    <property type="nucleotide sequence ID" value="NZ_JADEXP010000267.1"/>
</dbReference>
<sequence length="45" mass="4919">MVFPLTLQFLSLIGIGASPWNHPMGPTPLCLIPNPEKSYPINTDP</sequence>
<dbReference type="Proteomes" id="UP000615026">
    <property type="component" value="Unassembled WGS sequence"/>
</dbReference>
<accession>A0A928ZXM2</accession>
<dbReference type="AlphaFoldDB" id="A0A928ZXM2"/>
<reference evidence="1" key="1">
    <citation type="submission" date="2020-10" db="EMBL/GenBank/DDBJ databases">
        <authorList>
            <person name="Castelo-Branco R."/>
            <person name="Eusebio N."/>
            <person name="Adriana R."/>
            <person name="Vieira A."/>
            <person name="Brugerolle De Fraissinette N."/>
            <person name="Rezende De Castro R."/>
            <person name="Schneider M.P."/>
            <person name="Vasconcelos V."/>
            <person name="Leao P.N."/>
        </authorList>
    </citation>
    <scope>NUCLEOTIDE SEQUENCE</scope>
    <source>
        <strain evidence="1">LEGE 11479</strain>
    </source>
</reference>
<evidence type="ECO:0000313" key="2">
    <source>
        <dbReference type="Proteomes" id="UP000615026"/>
    </source>
</evidence>
<protein>
    <submittedName>
        <fullName evidence="1">Uncharacterized protein</fullName>
    </submittedName>
</protein>
<name>A0A928ZXM2_LEPEC</name>